<feature type="coiled-coil region" evidence="1">
    <location>
        <begin position="5"/>
        <end position="39"/>
    </location>
</feature>
<dbReference type="Proteomes" id="UP001279734">
    <property type="component" value="Unassembled WGS sequence"/>
</dbReference>
<dbReference type="EMBL" id="BSYO01000019">
    <property type="protein sequence ID" value="GMH18626.1"/>
    <property type="molecule type" value="Genomic_DNA"/>
</dbReference>
<evidence type="ECO:0000256" key="1">
    <source>
        <dbReference type="SAM" id="Coils"/>
    </source>
</evidence>
<accession>A0AAD3SXC7</accession>
<proteinExistence type="predicted"/>
<organism evidence="2 3">
    <name type="scientific">Nepenthes gracilis</name>
    <name type="common">Slender pitcher plant</name>
    <dbReference type="NCBI Taxonomy" id="150966"/>
    <lineage>
        <taxon>Eukaryota</taxon>
        <taxon>Viridiplantae</taxon>
        <taxon>Streptophyta</taxon>
        <taxon>Embryophyta</taxon>
        <taxon>Tracheophyta</taxon>
        <taxon>Spermatophyta</taxon>
        <taxon>Magnoliopsida</taxon>
        <taxon>eudicotyledons</taxon>
        <taxon>Gunneridae</taxon>
        <taxon>Pentapetalae</taxon>
        <taxon>Caryophyllales</taxon>
        <taxon>Nepenthaceae</taxon>
        <taxon>Nepenthes</taxon>
    </lineage>
</organism>
<keyword evidence="3" id="KW-1185">Reference proteome</keyword>
<name>A0AAD3SXC7_NEPGR</name>
<gene>
    <name evidence="2" type="ORF">Nepgr_020467</name>
</gene>
<dbReference type="AlphaFoldDB" id="A0AAD3SXC7"/>
<reference evidence="2" key="1">
    <citation type="submission" date="2023-05" db="EMBL/GenBank/DDBJ databases">
        <title>Nepenthes gracilis genome sequencing.</title>
        <authorList>
            <person name="Fukushima K."/>
        </authorList>
    </citation>
    <scope>NUCLEOTIDE SEQUENCE</scope>
    <source>
        <strain evidence="2">SING2019-196</strain>
    </source>
</reference>
<evidence type="ECO:0000313" key="3">
    <source>
        <dbReference type="Proteomes" id="UP001279734"/>
    </source>
</evidence>
<sequence>MQKRVAAAEEETEKAHKQIDKLKRKYEKEVSTMSQMIEQYRLPKHASQDAYLNSNMAEYCPGDIHRVDDRWKEEFEWFSSGYDGCNI</sequence>
<protein>
    <submittedName>
        <fullName evidence="2">Uncharacterized protein</fullName>
    </submittedName>
</protein>
<evidence type="ECO:0000313" key="2">
    <source>
        <dbReference type="EMBL" id="GMH18626.1"/>
    </source>
</evidence>
<comment type="caution">
    <text evidence="2">The sequence shown here is derived from an EMBL/GenBank/DDBJ whole genome shotgun (WGS) entry which is preliminary data.</text>
</comment>
<keyword evidence="1" id="KW-0175">Coiled coil</keyword>